<evidence type="ECO:0000256" key="2">
    <source>
        <dbReference type="ARBA" id="ARBA00022527"/>
    </source>
</evidence>
<comment type="catalytic activity">
    <reaction evidence="7">
        <text>L-threonyl-[protein] + ATP = O-phospho-L-threonyl-[protein] + ADP + H(+)</text>
        <dbReference type="Rhea" id="RHEA:46608"/>
        <dbReference type="Rhea" id="RHEA-COMP:11060"/>
        <dbReference type="Rhea" id="RHEA-COMP:11605"/>
        <dbReference type="ChEBI" id="CHEBI:15378"/>
        <dbReference type="ChEBI" id="CHEBI:30013"/>
        <dbReference type="ChEBI" id="CHEBI:30616"/>
        <dbReference type="ChEBI" id="CHEBI:61977"/>
        <dbReference type="ChEBI" id="CHEBI:456216"/>
        <dbReference type="EC" id="2.7.11.1"/>
    </reaction>
</comment>
<dbReference type="Pfam" id="PF00069">
    <property type="entry name" value="Pkinase"/>
    <property type="match status" value="1"/>
</dbReference>
<name>A0A7C3KFW9_9CYAN</name>
<evidence type="ECO:0000256" key="6">
    <source>
        <dbReference type="ARBA" id="ARBA00022840"/>
    </source>
</evidence>
<evidence type="ECO:0000256" key="10">
    <source>
        <dbReference type="SAM" id="Phobius"/>
    </source>
</evidence>
<feature type="domain" description="Protein kinase" evidence="11">
    <location>
        <begin position="17"/>
        <end position="279"/>
    </location>
</feature>
<sequence>MMQANPVATGTLLQNRYRLVGIGSQGVFGQTYLARDQLQENELCVLKEFLPVESDPESLQTLWHRFNQGAAILYSLQQAQLPSQQALLLQGNRFFWVREYIEGKSYGVLLEERREVGQAFSELEILELIGQVLPVLHYLHGRGVVHRNVTPDSLILRETDGLPVLVNFGLVYELVAQLQLHPVMPDDAIGEWGYAPPEQVAGNPCPASDLFALAVTVVVLLAGKTPEELYDPETQIFDWESQVSVSSGLKQLLWQMLSVDPQKRPASALVVMQAIQPLLARSLQTRQIVQKQVVVPPPEREPETRPRKPRQQPRTAQRGKPRSAGADLAASMLLGMGMTLLFAVIGWRVVTTGFSLPFLKKTPETTATSPSPSAPPLIPEQAEQPVGQPTGAATPAPAASPTAGTDALRDRRRTLGIDYNFFTRLVDEQFYEKYPQLRSQPLSDEAQQASLKNEWNAIATSLMDRLEKLSPATRGKLGSYSRADYQRWLTELGETGETSKTLDPVADAQFYQLFPEMQGKTLTPKTFGQVWYAIAEDQMASLRSRTNTTAPRPTSAQ</sequence>
<dbReference type="InterPro" id="IPR000719">
    <property type="entry name" value="Prot_kinase_dom"/>
</dbReference>
<feature type="region of interest" description="Disordered" evidence="9">
    <location>
        <begin position="292"/>
        <end position="324"/>
    </location>
</feature>
<keyword evidence="2" id="KW-0723">Serine/threonine-protein kinase</keyword>
<keyword evidence="3" id="KW-0808">Transferase</keyword>
<organism evidence="12">
    <name type="scientific">Oscillatoriales cyanobacterium SpSt-418</name>
    <dbReference type="NCBI Taxonomy" id="2282169"/>
    <lineage>
        <taxon>Bacteria</taxon>
        <taxon>Bacillati</taxon>
        <taxon>Cyanobacteriota</taxon>
        <taxon>Cyanophyceae</taxon>
        <taxon>Oscillatoriophycideae</taxon>
        <taxon>Oscillatoriales</taxon>
    </lineage>
</organism>
<feature type="compositionally biased region" description="Basic residues" evidence="9">
    <location>
        <begin position="307"/>
        <end position="321"/>
    </location>
</feature>
<evidence type="ECO:0000256" key="7">
    <source>
        <dbReference type="ARBA" id="ARBA00047899"/>
    </source>
</evidence>
<dbReference type="AlphaFoldDB" id="A0A7C3KFW9"/>
<keyword evidence="10" id="KW-1133">Transmembrane helix</keyword>
<reference evidence="12" key="1">
    <citation type="journal article" date="2020" name="mSystems">
        <title>Genome- and Community-Level Interaction Insights into Carbon Utilization and Element Cycling Functions of Hydrothermarchaeota in Hydrothermal Sediment.</title>
        <authorList>
            <person name="Zhou Z."/>
            <person name="Liu Y."/>
            <person name="Xu W."/>
            <person name="Pan J."/>
            <person name="Luo Z.H."/>
            <person name="Li M."/>
        </authorList>
    </citation>
    <scope>NUCLEOTIDE SEQUENCE [LARGE SCALE GENOMIC DNA]</scope>
    <source>
        <strain evidence="12">SpSt-418</strain>
    </source>
</reference>
<dbReference type="GO" id="GO:0004674">
    <property type="term" value="F:protein serine/threonine kinase activity"/>
    <property type="evidence" value="ECO:0007669"/>
    <property type="project" value="UniProtKB-KW"/>
</dbReference>
<dbReference type="PROSITE" id="PS50011">
    <property type="entry name" value="PROTEIN_KINASE_DOM"/>
    <property type="match status" value="1"/>
</dbReference>
<feature type="region of interest" description="Disordered" evidence="9">
    <location>
        <begin position="363"/>
        <end position="408"/>
    </location>
</feature>
<evidence type="ECO:0000256" key="8">
    <source>
        <dbReference type="ARBA" id="ARBA00048679"/>
    </source>
</evidence>
<dbReference type="PANTHER" id="PTHR24363">
    <property type="entry name" value="SERINE/THREONINE PROTEIN KINASE"/>
    <property type="match status" value="1"/>
</dbReference>
<dbReference type="SUPFAM" id="SSF56112">
    <property type="entry name" value="Protein kinase-like (PK-like)"/>
    <property type="match status" value="1"/>
</dbReference>
<feature type="transmembrane region" description="Helical" evidence="10">
    <location>
        <begin position="328"/>
        <end position="350"/>
    </location>
</feature>
<protein>
    <recommendedName>
        <fullName evidence="1">non-specific serine/threonine protein kinase</fullName>
        <ecNumber evidence="1">2.7.11.1</ecNumber>
    </recommendedName>
</protein>
<keyword evidence="6" id="KW-0067">ATP-binding</keyword>
<gene>
    <name evidence="12" type="ORF">ENR64_14760</name>
</gene>
<evidence type="ECO:0000259" key="11">
    <source>
        <dbReference type="PROSITE" id="PS50011"/>
    </source>
</evidence>
<evidence type="ECO:0000256" key="3">
    <source>
        <dbReference type="ARBA" id="ARBA00022679"/>
    </source>
</evidence>
<accession>A0A7C3KFW9</accession>
<proteinExistence type="predicted"/>
<keyword evidence="4" id="KW-0547">Nucleotide-binding</keyword>
<evidence type="ECO:0000256" key="1">
    <source>
        <dbReference type="ARBA" id="ARBA00012513"/>
    </source>
</evidence>
<evidence type="ECO:0000256" key="9">
    <source>
        <dbReference type="SAM" id="MobiDB-lite"/>
    </source>
</evidence>
<dbReference type="PANTHER" id="PTHR24363:SF0">
    <property type="entry name" value="SERINE_THREONINE KINASE LIKE DOMAIN CONTAINING 1"/>
    <property type="match status" value="1"/>
</dbReference>
<comment type="catalytic activity">
    <reaction evidence="8">
        <text>L-seryl-[protein] + ATP = O-phospho-L-seryl-[protein] + ADP + H(+)</text>
        <dbReference type="Rhea" id="RHEA:17989"/>
        <dbReference type="Rhea" id="RHEA-COMP:9863"/>
        <dbReference type="Rhea" id="RHEA-COMP:11604"/>
        <dbReference type="ChEBI" id="CHEBI:15378"/>
        <dbReference type="ChEBI" id="CHEBI:29999"/>
        <dbReference type="ChEBI" id="CHEBI:30616"/>
        <dbReference type="ChEBI" id="CHEBI:83421"/>
        <dbReference type="ChEBI" id="CHEBI:456216"/>
        <dbReference type="EC" id="2.7.11.1"/>
    </reaction>
</comment>
<keyword evidence="5" id="KW-0418">Kinase</keyword>
<dbReference type="GO" id="GO:0005524">
    <property type="term" value="F:ATP binding"/>
    <property type="evidence" value="ECO:0007669"/>
    <property type="project" value="UniProtKB-KW"/>
</dbReference>
<dbReference type="Gene3D" id="3.30.200.20">
    <property type="entry name" value="Phosphorylase Kinase, domain 1"/>
    <property type="match status" value="1"/>
</dbReference>
<comment type="caution">
    <text evidence="12">The sequence shown here is derived from an EMBL/GenBank/DDBJ whole genome shotgun (WGS) entry which is preliminary data.</text>
</comment>
<evidence type="ECO:0000313" key="12">
    <source>
        <dbReference type="EMBL" id="HFM98985.1"/>
    </source>
</evidence>
<evidence type="ECO:0000256" key="4">
    <source>
        <dbReference type="ARBA" id="ARBA00022741"/>
    </source>
</evidence>
<dbReference type="EMBL" id="DSRU01000220">
    <property type="protein sequence ID" value="HFM98985.1"/>
    <property type="molecule type" value="Genomic_DNA"/>
</dbReference>
<evidence type="ECO:0000256" key="5">
    <source>
        <dbReference type="ARBA" id="ARBA00022777"/>
    </source>
</evidence>
<keyword evidence="10" id="KW-0472">Membrane</keyword>
<feature type="compositionally biased region" description="Low complexity" evidence="9">
    <location>
        <begin position="389"/>
        <end position="406"/>
    </location>
</feature>
<dbReference type="SMART" id="SM00220">
    <property type="entry name" value="S_TKc"/>
    <property type="match status" value="1"/>
</dbReference>
<dbReference type="Gene3D" id="1.10.510.10">
    <property type="entry name" value="Transferase(Phosphotransferase) domain 1"/>
    <property type="match status" value="1"/>
</dbReference>
<keyword evidence="10" id="KW-0812">Transmembrane</keyword>
<dbReference type="InterPro" id="IPR011009">
    <property type="entry name" value="Kinase-like_dom_sf"/>
</dbReference>
<dbReference type="EC" id="2.7.11.1" evidence="1"/>